<keyword evidence="2" id="KW-1185">Reference proteome</keyword>
<evidence type="ECO:0000313" key="1">
    <source>
        <dbReference type="EMBL" id="KAF9647658.1"/>
    </source>
</evidence>
<reference evidence="1" key="1">
    <citation type="submission" date="2019-10" db="EMBL/GenBank/DDBJ databases">
        <authorList>
            <consortium name="DOE Joint Genome Institute"/>
            <person name="Kuo A."/>
            <person name="Miyauchi S."/>
            <person name="Kiss E."/>
            <person name="Drula E."/>
            <person name="Kohler A."/>
            <person name="Sanchez-Garcia M."/>
            <person name="Andreopoulos B."/>
            <person name="Barry K.W."/>
            <person name="Bonito G."/>
            <person name="Buee M."/>
            <person name="Carver A."/>
            <person name="Chen C."/>
            <person name="Cichocki N."/>
            <person name="Clum A."/>
            <person name="Culley D."/>
            <person name="Crous P.W."/>
            <person name="Fauchery L."/>
            <person name="Girlanda M."/>
            <person name="Hayes R."/>
            <person name="Keri Z."/>
            <person name="Labutti K."/>
            <person name="Lipzen A."/>
            <person name="Lombard V."/>
            <person name="Magnuson J."/>
            <person name="Maillard F."/>
            <person name="Morin E."/>
            <person name="Murat C."/>
            <person name="Nolan M."/>
            <person name="Ohm R."/>
            <person name="Pangilinan J."/>
            <person name="Pereira M."/>
            <person name="Perotto S."/>
            <person name="Peter M."/>
            <person name="Riley R."/>
            <person name="Sitrit Y."/>
            <person name="Stielow B."/>
            <person name="Szollosi G."/>
            <person name="Zifcakova L."/>
            <person name="Stursova M."/>
            <person name="Spatafora J.W."/>
            <person name="Tedersoo L."/>
            <person name="Vaario L.-M."/>
            <person name="Yamada A."/>
            <person name="Yan M."/>
            <person name="Wang P."/>
            <person name="Xu J."/>
            <person name="Bruns T."/>
            <person name="Baldrian P."/>
            <person name="Vilgalys R."/>
            <person name="Henrissat B."/>
            <person name="Grigoriev I.V."/>
            <person name="Hibbett D."/>
            <person name="Nagy L.G."/>
            <person name="Martin F.M."/>
        </authorList>
    </citation>
    <scope>NUCLEOTIDE SEQUENCE</scope>
    <source>
        <strain evidence="1">P2</strain>
    </source>
</reference>
<organism evidence="1 2">
    <name type="scientific">Thelephora ganbajun</name>
    <name type="common">Ganba fungus</name>
    <dbReference type="NCBI Taxonomy" id="370292"/>
    <lineage>
        <taxon>Eukaryota</taxon>
        <taxon>Fungi</taxon>
        <taxon>Dikarya</taxon>
        <taxon>Basidiomycota</taxon>
        <taxon>Agaricomycotina</taxon>
        <taxon>Agaricomycetes</taxon>
        <taxon>Thelephorales</taxon>
        <taxon>Thelephoraceae</taxon>
        <taxon>Thelephora</taxon>
    </lineage>
</organism>
<gene>
    <name evidence="1" type="ORF">BDM02DRAFT_2539662</name>
</gene>
<dbReference type="EMBL" id="MU118029">
    <property type="protein sequence ID" value="KAF9647658.1"/>
    <property type="molecule type" value="Genomic_DNA"/>
</dbReference>
<sequence length="195" mass="21899">MGGVGRQISKTHFRMGRPPGPPFVRDWYCRPQRAEGPGGDPTVGLPTPSCNRRNPTRDHSPTWLLQTAMSLSSLQCPSPTNTSPPSSGLNSPSGLRRSCIAIPNALIPSLYRCISYVFSSVLSCYMCLLDCMLLLSPSDPARPKWPEFRLLYYSRHRQSRSIPPSQWHLDHVNARTSKSRHGGMQKEWNSRYSDT</sequence>
<name>A0ACB6ZDZ1_THEGA</name>
<accession>A0ACB6ZDZ1</accession>
<proteinExistence type="predicted"/>
<protein>
    <submittedName>
        <fullName evidence="1">Uncharacterized protein</fullName>
    </submittedName>
</protein>
<dbReference type="Proteomes" id="UP000886501">
    <property type="component" value="Unassembled WGS sequence"/>
</dbReference>
<evidence type="ECO:0000313" key="2">
    <source>
        <dbReference type="Proteomes" id="UP000886501"/>
    </source>
</evidence>
<comment type="caution">
    <text evidence="1">The sequence shown here is derived from an EMBL/GenBank/DDBJ whole genome shotgun (WGS) entry which is preliminary data.</text>
</comment>
<reference evidence="1" key="2">
    <citation type="journal article" date="2020" name="Nat. Commun.">
        <title>Large-scale genome sequencing of mycorrhizal fungi provides insights into the early evolution of symbiotic traits.</title>
        <authorList>
            <person name="Miyauchi S."/>
            <person name="Kiss E."/>
            <person name="Kuo A."/>
            <person name="Drula E."/>
            <person name="Kohler A."/>
            <person name="Sanchez-Garcia M."/>
            <person name="Morin E."/>
            <person name="Andreopoulos B."/>
            <person name="Barry K.W."/>
            <person name="Bonito G."/>
            <person name="Buee M."/>
            <person name="Carver A."/>
            <person name="Chen C."/>
            <person name="Cichocki N."/>
            <person name="Clum A."/>
            <person name="Culley D."/>
            <person name="Crous P.W."/>
            <person name="Fauchery L."/>
            <person name="Girlanda M."/>
            <person name="Hayes R.D."/>
            <person name="Keri Z."/>
            <person name="LaButti K."/>
            <person name="Lipzen A."/>
            <person name="Lombard V."/>
            <person name="Magnuson J."/>
            <person name="Maillard F."/>
            <person name="Murat C."/>
            <person name="Nolan M."/>
            <person name="Ohm R.A."/>
            <person name="Pangilinan J."/>
            <person name="Pereira M.F."/>
            <person name="Perotto S."/>
            <person name="Peter M."/>
            <person name="Pfister S."/>
            <person name="Riley R."/>
            <person name="Sitrit Y."/>
            <person name="Stielow J.B."/>
            <person name="Szollosi G."/>
            <person name="Zifcakova L."/>
            <person name="Stursova M."/>
            <person name="Spatafora J.W."/>
            <person name="Tedersoo L."/>
            <person name="Vaario L.M."/>
            <person name="Yamada A."/>
            <person name="Yan M."/>
            <person name="Wang P."/>
            <person name="Xu J."/>
            <person name="Bruns T."/>
            <person name="Baldrian P."/>
            <person name="Vilgalys R."/>
            <person name="Dunand C."/>
            <person name="Henrissat B."/>
            <person name="Grigoriev I.V."/>
            <person name="Hibbett D."/>
            <person name="Nagy L.G."/>
            <person name="Martin F.M."/>
        </authorList>
    </citation>
    <scope>NUCLEOTIDE SEQUENCE</scope>
    <source>
        <strain evidence="1">P2</strain>
    </source>
</reference>